<reference evidence="5" key="2">
    <citation type="journal article" date="2019" name="Int. J. Syst. Evol. Microbiol.">
        <title>The Global Catalogue of Microorganisms (GCM) 10K type strain sequencing project: providing services to taxonomists for standard genome sequencing and annotation.</title>
        <authorList>
            <consortium name="The Broad Institute Genomics Platform"/>
            <consortium name="The Broad Institute Genome Sequencing Center for Infectious Disease"/>
            <person name="Wu L."/>
            <person name="Ma J."/>
        </authorList>
    </citation>
    <scope>NUCLEOTIDE SEQUENCE [LARGE SCALE GENOMIC DNA]</scope>
    <source>
        <strain evidence="5">CGMCC 1.18437</strain>
    </source>
</reference>
<accession>A0A7W8KHF1</accession>
<dbReference type="RefSeq" id="WP_184114010.1">
    <property type="nucleotide sequence ID" value="NZ_BNAJ01000009.1"/>
</dbReference>
<reference evidence="3 4" key="3">
    <citation type="submission" date="2020-08" db="EMBL/GenBank/DDBJ databases">
        <title>Genomic Encyclopedia of Type Strains, Phase IV (KMG-IV): sequencing the most valuable type-strain genomes for metagenomic binning, comparative biology and taxonomic classification.</title>
        <authorList>
            <person name="Goeker M."/>
        </authorList>
    </citation>
    <scope>NUCLEOTIDE SEQUENCE [LARGE SCALE GENOMIC DNA]</scope>
    <source>
        <strain evidence="3 4">DSM 27521</strain>
    </source>
</reference>
<comment type="caution">
    <text evidence="3">The sequence shown here is derived from an EMBL/GenBank/DDBJ whole genome shotgun (WGS) entry which is preliminary data.</text>
</comment>
<dbReference type="Gene3D" id="3.30.420.40">
    <property type="match status" value="2"/>
</dbReference>
<dbReference type="InterPro" id="IPR049874">
    <property type="entry name" value="ROK_cs"/>
</dbReference>
<proteinExistence type="inferred from homology"/>
<reference evidence="2" key="1">
    <citation type="journal article" date="2014" name="Int. J. Syst. Evol. Microbiol.">
        <title>Complete genome of a new Firmicutes species belonging to the dominant human colonic microbiota ('Ruminococcus bicirculans') reveals two chromosomes and a selective capacity to utilize plant glucans.</title>
        <authorList>
            <consortium name="NISC Comparative Sequencing Program"/>
            <person name="Wegmann U."/>
            <person name="Louis P."/>
            <person name="Goesmann A."/>
            <person name="Henrissat B."/>
            <person name="Duncan S.H."/>
            <person name="Flint H.J."/>
        </authorList>
    </citation>
    <scope>NUCLEOTIDE SEQUENCE</scope>
    <source>
        <strain evidence="2">CGMCC 1.18437</strain>
    </source>
</reference>
<dbReference type="GO" id="GO:0004340">
    <property type="term" value="F:glucokinase activity"/>
    <property type="evidence" value="ECO:0007669"/>
    <property type="project" value="UniProtKB-EC"/>
</dbReference>
<evidence type="ECO:0000313" key="5">
    <source>
        <dbReference type="Proteomes" id="UP000619376"/>
    </source>
</evidence>
<dbReference type="AlphaFoldDB" id="A0A7W8KHF1"/>
<dbReference type="PANTHER" id="PTHR18964:SF149">
    <property type="entry name" value="BIFUNCTIONAL UDP-N-ACETYLGLUCOSAMINE 2-EPIMERASE_N-ACETYLMANNOSAMINE KINASE"/>
    <property type="match status" value="1"/>
</dbReference>
<dbReference type="PROSITE" id="PS01125">
    <property type="entry name" value="ROK"/>
    <property type="match status" value="1"/>
</dbReference>
<protein>
    <submittedName>
        <fullName evidence="3">Glucokinase</fullName>
        <ecNumber evidence="3">2.7.1.2</ecNumber>
    </submittedName>
</protein>
<evidence type="ECO:0000313" key="3">
    <source>
        <dbReference type="EMBL" id="MBB5377970.1"/>
    </source>
</evidence>
<sequence length="337" mass="35468">MPEPLPDADAALLALDVGGTKLAAGLVTPHGELLASRREPTRLQAGPEGVLRQLVALGRDLLAGHAGPVSRVGVGCGGPLDRERGIIQNPPNLPGWHDVPLKDWLEDALDLPVDVDNDANAAALAEWRFGSGRGCEHLVYLTLSTGIGGGVILNGQLYTGRAGNAGELGHLQVEYLGEPCTCGGRGCLERYASGTGIGRRAREWARRHPDSLLAQLDGGPEHITAHTVRRALEDGDPLTAAFWDDTLDYLAAGVAGIIHAFDPQRVVIGGGVANFGDLLFPPLRAKVAARTYPALWQGMSLRRAELADHVGIYGAAAVALSRAAPAPHRFPVPETTL</sequence>
<evidence type="ECO:0000256" key="1">
    <source>
        <dbReference type="ARBA" id="ARBA00006479"/>
    </source>
</evidence>
<evidence type="ECO:0000313" key="2">
    <source>
        <dbReference type="EMBL" id="GHF53444.1"/>
    </source>
</evidence>
<dbReference type="EMBL" id="BNAJ01000009">
    <property type="protein sequence ID" value="GHF53444.1"/>
    <property type="molecule type" value="Genomic_DNA"/>
</dbReference>
<organism evidence="3 4">
    <name type="scientific">Deinococcus metalli</name>
    <dbReference type="NCBI Taxonomy" id="1141878"/>
    <lineage>
        <taxon>Bacteria</taxon>
        <taxon>Thermotogati</taxon>
        <taxon>Deinococcota</taxon>
        <taxon>Deinococci</taxon>
        <taxon>Deinococcales</taxon>
        <taxon>Deinococcaceae</taxon>
        <taxon>Deinococcus</taxon>
    </lineage>
</organism>
<gene>
    <name evidence="2" type="ORF">GCM10017781_32060</name>
    <name evidence="3" type="ORF">HNQ07_003471</name>
</gene>
<keyword evidence="3" id="KW-0808">Transferase</keyword>
<comment type="similarity">
    <text evidence="1">Belongs to the ROK (NagC/XylR) family.</text>
</comment>
<dbReference type="SUPFAM" id="SSF53067">
    <property type="entry name" value="Actin-like ATPase domain"/>
    <property type="match status" value="1"/>
</dbReference>
<dbReference type="PANTHER" id="PTHR18964">
    <property type="entry name" value="ROK (REPRESSOR, ORF, KINASE) FAMILY"/>
    <property type="match status" value="1"/>
</dbReference>
<dbReference type="Pfam" id="PF00480">
    <property type="entry name" value="ROK"/>
    <property type="match status" value="1"/>
</dbReference>
<dbReference type="InterPro" id="IPR000600">
    <property type="entry name" value="ROK"/>
</dbReference>
<evidence type="ECO:0000313" key="4">
    <source>
        <dbReference type="Proteomes" id="UP000539473"/>
    </source>
</evidence>
<dbReference type="EC" id="2.7.1.2" evidence="3"/>
<name>A0A7W8KHF1_9DEIO</name>
<keyword evidence="3" id="KW-0418">Kinase</keyword>
<dbReference type="Proteomes" id="UP000539473">
    <property type="component" value="Unassembled WGS sequence"/>
</dbReference>
<keyword evidence="5" id="KW-1185">Reference proteome</keyword>
<dbReference type="Proteomes" id="UP000619376">
    <property type="component" value="Unassembled WGS sequence"/>
</dbReference>
<dbReference type="InterPro" id="IPR043129">
    <property type="entry name" value="ATPase_NBD"/>
</dbReference>
<dbReference type="EMBL" id="JACHFK010000010">
    <property type="protein sequence ID" value="MBB5377970.1"/>
    <property type="molecule type" value="Genomic_DNA"/>
</dbReference>
<reference evidence="2" key="4">
    <citation type="submission" date="2024-05" db="EMBL/GenBank/DDBJ databases">
        <authorList>
            <person name="Sun Q."/>
            <person name="Zhou Y."/>
        </authorList>
    </citation>
    <scope>NUCLEOTIDE SEQUENCE</scope>
    <source>
        <strain evidence="2">CGMCC 1.18437</strain>
    </source>
</reference>